<feature type="domain" description="TonB-dependent receptor plug" evidence="7">
    <location>
        <begin position="255"/>
        <end position="349"/>
    </location>
</feature>
<organism evidence="8 9">
    <name type="scientific">Archangium minus</name>
    <dbReference type="NCBI Taxonomy" id="83450"/>
    <lineage>
        <taxon>Bacteria</taxon>
        <taxon>Pseudomonadati</taxon>
        <taxon>Myxococcota</taxon>
        <taxon>Myxococcia</taxon>
        <taxon>Myxococcales</taxon>
        <taxon>Cystobacterineae</taxon>
        <taxon>Archangiaceae</taxon>
        <taxon>Archangium</taxon>
    </lineage>
</organism>
<feature type="region of interest" description="Disordered" evidence="5">
    <location>
        <begin position="589"/>
        <end position="616"/>
    </location>
</feature>
<dbReference type="Pfam" id="PF07715">
    <property type="entry name" value="Plug"/>
    <property type="match status" value="1"/>
</dbReference>
<dbReference type="InterPro" id="IPR000531">
    <property type="entry name" value="Beta-barrel_TonB"/>
</dbReference>
<proteinExistence type="inferred from homology"/>
<sequence>MPSGLQSFTFHPFNCHGCRVLYASPSVRSPVLSLRLHSIRAALAALALLAAPVMAQTPAPEGTAPTTSPSVTTPADPVTTPVEPVTPEPPAPVDEAAAPAAAQDVPVADPGAAAAGEDPHPDPLPEGEGGAEDEMMADSATPPPGFTGVYGQVTDAQTKETLIEATVKVVTGAQKSVLTDVDGNYQLALPPGKYDLRIFYDVYEGRRITGVVVEEGKATKLDVQLSADAGAVQEVVVEARADRRAEGALLQERKKAAAVSDAISSQEIARTPDSSASDAVKRVVSATVVDGRFVLLRGLGGRYAVTLLNGAMLPSPEPDEPSVPLDLFPTSLLANLNVVKSYTTDLPGTFGGGTLLIETNTYPSKFELKPRITLSGDSIATFQQRNGQPGSFLESLSFPGPERRLPADLPRNERMGSSVDTWRSFSNVWSARQTRSLPNLGLGVSMGDTLRFGNRRLGYLATVNYGRKETARVAEFARATRPEEELEARDAATTLQGSESTSLSALASVGYQFDRDNELTLFSLYTRGTDSAGITSRGVNSERSELFESTRLQFVSRFLSFNQVRGFHRLNGLSDAEIDWQANFSRVERDEPDTRDTLYSDDLSDPSGKFSFPSQPNSGERFFAGLGESSTGGSASLTLPFSDVRLKAGGMAQMSFRDFSARRFRYQLTGEPVDASLPPEQLFASDNLGAGIRMRESTRGDDAYDAYLGIFAGFVTADYKPVEPLRLVGGVRVEHSLQQLTAHTPFDTTPTANNDSKYLDVLPALNAIYALSPEVNLRAGYSYTLARPTFRELAPFIFFDFVRRRNVSGKPDLLETRIHNIDARAEWFVGENEVLAASAFYKQFEDPIERIILNPQSGDVGFDNADGARSYGVELEARASLARISPVLSNFRAAANLTLIQSNIILTDPDKLGAQTNSNRPMQGQSPYVINLNLGYDRQESGTEVALLYNVYGPRISEVGVQKLPDVYEKPFHRVDLAISQKLGSGMQLKLTGSNLLNSAVVLDQGGITVLKYRPGIAFSASLGWTL</sequence>
<dbReference type="SUPFAM" id="SSF56935">
    <property type="entry name" value="Porins"/>
    <property type="match status" value="1"/>
</dbReference>
<comment type="similarity">
    <text evidence="4">Belongs to the TonB-dependent receptor family.</text>
</comment>
<dbReference type="InterPro" id="IPR012910">
    <property type="entry name" value="Plug_dom"/>
</dbReference>
<evidence type="ECO:0000256" key="3">
    <source>
        <dbReference type="ARBA" id="ARBA00023237"/>
    </source>
</evidence>
<dbReference type="PANTHER" id="PTHR40980:SF5">
    <property type="entry name" value="TONB-DEPENDENT RECEPTOR"/>
    <property type="match status" value="1"/>
</dbReference>
<evidence type="ECO:0000256" key="4">
    <source>
        <dbReference type="RuleBase" id="RU003357"/>
    </source>
</evidence>
<protein>
    <submittedName>
        <fullName evidence="8">Outer membrane beta-barrel protein</fullName>
    </submittedName>
</protein>
<dbReference type="SUPFAM" id="SSF49464">
    <property type="entry name" value="Carboxypeptidase regulatory domain-like"/>
    <property type="match status" value="1"/>
</dbReference>
<dbReference type="Gene3D" id="2.170.130.10">
    <property type="entry name" value="TonB-dependent receptor, plug domain"/>
    <property type="match status" value="1"/>
</dbReference>
<dbReference type="Gene3D" id="2.60.40.1120">
    <property type="entry name" value="Carboxypeptidase-like, regulatory domain"/>
    <property type="match status" value="1"/>
</dbReference>
<feature type="region of interest" description="Disordered" evidence="5">
    <location>
        <begin position="58"/>
        <end position="144"/>
    </location>
</feature>
<keyword evidence="2 4" id="KW-0472">Membrane</keyword>
<feature type="region of interest" description="Disordered" evidence="5">
    <location>
        <begin position="387"/>
        <end position="412"/>
    </location>
</feature>
<evidence type="ECO:0000259" key="7">
    <source>
        <dbReference type="Pfam" id="PF07715"/>
    </source>
</evidence>
<dbReference type="Pfam" id="PF13620">
    <property type="entry name" value="CarboxypepD_reg"/>
    <property type="match status" value="1"/>
</dbReference>
<evidence type="ECO:0000313" key="8">
    <source>
        <dbReference type="EMBL" id="WNG43182.1"/>
    </source>
</evidence>
<dbReference type="EMBL" id="CP043494">
    <property type="protein sequence ID" value="WNG43182.1"/>
    <property type="molecule type" value="Genomic_DNA"/>
</dbReference>
<comment type="subcellular location">
    <subcellularLocation>
        <location evidence="1 4">Cell outer membrane</location>
    </subcellularLocation>
</comment>
<evidence type="ECO:0000313" key="9">
    <source>
        <dbReference type="Proteomes" id="UP001611383"/>
    </source>
</evidence>
<feature type="compositionally biased region" description="Low complexity" evidence="5">
    <location>
        <begin position="63"/>
        <end position="83"/>
    </location>
</feature>
<evidence type="ECO:0000256" key="5">
    <source>
        <dbReference type="SAM" id="MobiDB-lite"/>
    </source>
</evidence>
<keyword evidence="3" id="KW-0998">Cell outer membrane</keyword>
<dbReference type="Gene3D" id="2.40.170.20">
    <property type="entry name" value="TonB-dependent receptor, beta-barrel domain"/>
    <property type="match status" value="1"/>
</dbReference>
<feature type="compositionally biased region" description="Basic and acidic residues" evidence="5">
    <location>
        <begin position="401"/>
        <end position="412"/>
    </location>
</feature>
<evidence type="ECO:0000259" key="6">
    <source>
        <dbReference type="Pfam" id="PF00593"/>
    </source>
</evidence>
<gene>
    <name evidence="8" type="ORF">F0U60_03015</name>
</gene>
<feature type="compositionally biased region" description="Low complexity" evidence="5">
    <location>
        <begin position="93"/>
        <end position="116"/>
    </location>
</feature>
<accession>A0ABY9WK33</accession>
<dbReference type="Pfam" id="PF00593">
    <property type="entry name" value="TonB_dep_Rec_b-barrel"/>
    <property type="match status" value="1"/>
</dbReference>
<dbReference type="InterPro" id="IPR036942">
    <property type="entry name" value="Beta-barrel_TonB_sf"/>
</dbReference>
<keyword evidence="9" id="KW-1185">Reference proteome</keyword>
<reference evidence="8 9" key="1">
    <citation type="submission" date="2019-08" db="EMBL/GenBank/DDBJ databases">
        <title>Archangium and Cystobacter genomes.</title>
        <authorList>
            <person name="Chen I.-C.K."/>
            <person name="Wielgoss S."/>
        </authorList>
    </citation>
    <scope>NUCLEOTIDE SEQUENCE [LARGE SCALE GENOMIC DNA]</scope>
    <source>
        <strain evidence="8 9">Cbm 6</strain>
    </source>
</reference>
<evidence type="ECO:0000256" key="2">
    <source>
        <dbReference type="ARBA" id="ARBA00023136"/>
    </source>
</evidence>
<name>A0ABY9WK33_9BACT</name>
<keyword evidence="4" id="KW-0798">TonB box</keyword>
<dbReference type="PANTHER" id="PTHR40980">
    <property type="entry name" value="PLUG DOMAIN-CONTAINING PROTEIN"/>
    <property type="match status" value="1"/>
</dbReference>
<dbReference type="Proteomes" id="UP001611383">
    <property type="component" value="Chromosome"/>
</dbReference>
<feature type="domain" description="TonB-dependent receptor-like beta-barrel" evidence="6">
    <location>
        <begin position="516"/>
        <end position="996"/>
    </location>
</feature>
<dbReference type="InterPro" id="IPR037066">
    <property type="entry name" value="Plug_dom_sf"/>
</dbReference>
<evidence type="ECO:0000256" key="1">
    <source>
        <dbReference type="ARBA" id="ARBA00004442"/>
    </source>
</evidence>
<dbReference type="InterPro" id="IPR008969">
    <property type="entry name" value="CarboxyPept-like_regulatory"/>
</dbReference>
<feature type="compositionally biased region" description="Basic and acidic residues" evidence="5">
    <location>
        <begin position="589"/>
        <end position="598"/>
    </location>
</feature>